<organism evidence="8 9">
    <name type="scientific">Fimbriiglobus ruber</name>
    <dbReference type="NCBI Taxonomy" id="1908690"/>
    <lineage>
        <taxon>Bacteria</taxon>
        <taxon>Pseudomonadati</taxon>
        <taxon>Planctomycetota</taxon>
        <taxon>Planctomycetia</taxon>
        <taxon>Gemmatales</taxon>
        <taxon>Gemmataceae</taxon>
        <taxon>Fimbriiglobus</taxon>
    </lineage>
</organism>
<proteinExistence type="inferred from homology"/>
<dbReference type="PANTHER" id="PTHR45677:SF8">
    <property type="entry name" value="CYSTEINE SULFINIC ACID DECARBOXYLASE"/>
    <property type="match status" value="1"/>
</dbReference>
<name>A0A225EAM4_9BACT</name>
<evidence type="ECO:0000313" key="9">
    <source>
        <dbReference type="Proteomes" id="UP000214646"/>
    </source>
</evidence>
<comment type="cofactor">
    <cofactor evidence="1 6 7">
        <name>pyridoxal 5'-phosphate</name>
        <dbReference type="ChEBI" id="CHEBI:597326"/>
    </cofactor>
</comment>
<sequence>MDRARYDAFVKTFFECDPVAVTDVFREFLAAMAAEEALPPGHHMSQNYDTAQANPEIHLLPGNLKDARDAIFPYFWGTDGWSSKLHLENVRGPANYASLIGAIACLLKNPNLCTDSYSQRSNELEVKAITALANLVFYHTQDPWGVFTIGGTISNMYGAKIGIEKVLPVAMRKGLQGQTVTGICSEAAHYCATTISGWLGIGTENLHEIPTDAALAIRLDLLAAKLDELYQRGSKVAFVIATFGTTDAFGIDDVAAIRKLVDEKAAQYGVPAPQLHADAAVGWGICFLNEYDFERNLLQLSPDLKPVLARIHQMCAGLQFADSVTLDFHKTGRGHYPSSAFIVNRKDDLKYLARSKDDTPYFPEADSRRDPALFTLETSRPGLGPYMVMASLNGIGLQGWQMLMSRSLELAHYLKQRLDKLDYCMVLNEETVGSNVVFWVLPKGRNAKQIFAALEAGTLPPEDAQRYMAEVHRLFSKRERALDPALDARLSFTTGIGYRPHGHDLPAWKAVFFNPKTDEGVIDRLIYSIEELV</sequence>
<protein>
    <submittedName>
        <fullName evidence="8">Pyridoxal-dependent decarboxylase</fullName>
    </submittedName>
</protein>
<comment type="caution">
    <text evidence="8">The sequence shown here is derived from an EMBL/GenBank/DDBJ whole genome shotgun (WGS) entry which is preliminary data.</text>
</comment>
<gene>
    <name evidence="8" type="ORF">FRUB_00138</name>
</gene>
<dbReference type="InterPro" id="IPR015421">
    <property type="entry name" value="PyrdxlP-dep_Trfase_major"/>
</dbReference>
<dbReference type="SUPFAM" id="SSF53383">
    <property type="entry name" value="PLP-dependent transferases"/>
    <property type="match status" value="1"/>
</dbReference>
<evidence type="ECO:0000313" key="8">
    <source>
        <dbReference type="EMBL" id="OWK46439.1"/>
    </source>
</evidence>
<accession>A0A225EAM4</accession>
<dbReference type="RefSeq" id="WP_088251667.1">
    <property type="nucleotide sequence ID" value="NZ_NIDE01000001.1"/>
</dbReference>
<evidence type="ECO:0000256" key="5">
    <source>
        <dbReference type="ARBA" id="ARBA00023239"/>
    </source>
</evidence>
<dbReference type="Gene3D" id="3.90.1150.170">
    <property type="match status" value="1"/>
</dbReference>
<keyword evidence="9" id="KW-1185">Reference proteome</keyword>
<comment type="similarity">
    <text evidence="2 7">Belongs to the group II decarboxylase family.</text>
</comment>
<evidence type="ECO:0000256" key="4">
    <source>
        <dbReference type="ARBA" id="ARBA00022898"/>
    </source>
</evidence>
<dbReference type="InterPro" id="IPR002129">
    <property type="entry name" value="PyrdxlP-dep_de-COase"/>
</dbReference>
<evidence type="ECO:0000256" key="3">
    <source>
        <dbReference type="ARBA" id="ARBA00022793"/>
    </source>
</evidence>
<dbReference type="Proteomes" id="UP000214646">
    <property type="component" value="Unassembled WGS sequence"/>
</dbReference>
<dbReference type="AlphaFoldDB" id="A0A225EAM4"/>
<dbReference type="PANTHER" id="PTHR45677">
    <property type="entry name" value="GLUTAMATE DECARBOXYLASE-RELATED"/>
    <property type="match status" value="1"/>
</dbReference>
<keyword evidence="3" id="KW-0210">Decarboxylase</keyword>
<dbReference type="GO" id="GO:0005737">
    <property type="term" value="C:cytoplasm"/>
    <property type="evidence" value="ECO:0007669"/>
    <property type="project" value="TreeGrafter"/>
</dbReference>
<dbReference type="OrthoDB" id="3335676at2"/>
<evidence type="ECO:0000256" key="1">
    <source>
        <dbReference type="ARBA" id="ARBA00001933"/>
    </source>
</evidence>
<dbReference type="Pfam" id="PF00282">
    <property type="entry name" value="Pyridoxal_deC"/>
    <property type="match status" value="1"/>
</dbReference>
<dbReference type="GO" id="GO:0030170">
    <property type="term" value="F:pyridoxal phosphate binding"/>
    <property type="evidence" value="ECO:0007669"/>
    <property type="project" value="InterPro"/>
</dbReference>
<reference evidence="9" key="1">
    <citation type="submission" date="2017-06" db="EMBL/GenBank/DDBJ databases">
        <title>Genome analysis of Fimbriiglobus ruber SP5, the first member of the order Planctomycetales with confirmed chitinolytic capability.</title>
        <authorList>
            <person name="Ravin N.V."/>
            <person name="Rakitin A.L."/>
            <person name="Ivanova A.A."/>
            <person name="Beletsky A.V."/>
            <person name="Kulichevskaya I.S."/>
            <person name="Mardanov A.V."/>
            <person name="Dedysh S.N."/>
        </authorList>
    </citation>
    <scope>NUCLEOTIDE SEQUENCE [LARGE SCALE GENOMIC DNA]</scope>
    <source>
        <strain evidence="9">SP5</strain>
    </source>
</reference>
<dbReference type="Gene3D" id="3.40.640.10">
    <property type="entry name" value="Type I PLP-dependent aspartate aminotransferase-like (Major domain)"/>
    <property type="match status" value="1"/>
</dbReference>
<dbReference type="EMBL" id="NIDE01000001">
    <property type="protein sequence ID" value="OWK46439.1"/>
    <property type="molecule type" value="Genomic_DNA"/>
</dbReference>
<keyword evidence="4 6" id="KW-0663">Pyridoxal phosphate</keyword>
<keyword evidence="5 7" id="KW-0456">Lyase</keyword>
<evidence type="ECO:0000256" key="2">
    <source>
        <dbReference type="ARBA" id="ARBA00009533"/>
    </source>
</evidence>
<dbReference type="GO" id="GO:0019752">
    <property type="term" value="P:carboxylic acid metabolic process"/>
    <property type="evidence" value="ECO:0007669"/>
    <property type="project" value="InterPro"/>
</dbReference>
<dbReference type="GO" id="GO:0016831">
    <property type="term" value="F:carboxy-lyase activity"/>
    <property type="evidence" value="ECO:0007669"/>
    <property type="project" value="UniProtKB-KW"/>
</dbReference>
<evidence type="ECO:0000256" key="7">
    <source>
        <dbReference type="RuleBase" id="RU000382"/>
    </source>
</evidence>
<evidence type="ECO:0000256" key="6">
    <source>
        <dbReference type="PIRSR" id="PIRSR602129-50"/>
    </source>
</evidence>
<dbReference type="InterPro" id="IPR015424">
    <property type="entry name" value="PyrdxlP-dep_Trfase"/>
</dbReference>
<feature type="modified residue" description="N6-(pyridoxal phosphate)lysine" evidence="6">
    <location>
        <position position="330"/>
    </location>
</feature>